<dbReference type="GO" id="GO:0005829">
    <property type="term" value="C:cytosol"/>
    <property type="evidence" value="ECO:0007669"/>
    <property type="project" value="TreeGrafter"/>
</dbReference>
<dbReference type="FunFam" id="3.40.50.2300:FF:000001">
    <property type="entry name" value="DNA-binding response regulator PhoB"/>
    <property type="match status" value="1"/>
</dbReference>
<dbReference type="InterPro" id="IPR011006">
    <property type="entry name" value="CheY-like_superfamily"/>
</dbReference>
<dbReference type="FunFam" id="1.10.10.10:FF:000018">
    <property type="entry name" value="DNA-binding response regulator ResD"/>
    <property type="match status" value="1"/>
</dbReference>
<evidence type="ECO:0000313" key="11">
    <source>
        <dbReference type="Proteomes" id="UP000249818"/>
    </source>
</evidence>
<keyword evidence="3" id="KW-0805">Transcription regulation</keyword>
<dbReference type="Gene3D" id="1.10.10.10">
    <property type="entry name" value="Winged helix-like DNA-binding domain superfamily/Winged helix DNA-binding domain"/>
    <property type="match status" value="1"/>
</dbReference>
<evidence type="ECO:0000256" key="7">
    <source>
        <dbReference type="PROSITE-ProRule" id="PRU01091"/>
    </source>
</evidence>
<organism evidence="10 11">
    <name type="scientific">Candidatus Bipolaricaulis anaerobius</name>
    <dbReference type="NCBI Taxonomy" id="2026885"/>
    <lineage>
        <taxon>Bacteria</taxon>
        <taxon>Candidatus Bipolaricaulota</taxon>
        <taxon>Candidatus Bipolaricaulia</taxon>
        <taxon>Candidatus Bipolaricaulales</taxon>
        <taxon>Candidatus Bipolaricaulaceae</taxon>
        <taxon>Candidatus Bipolaricaulis</taxon>
    </lineage>
</organism>
<dbReference type="PROSITE" id="PS51755">
    <property type="entry name" value="OMPR_PHOB"/>
    <property type="match status" value="1"/>
</dbReference>
<evidence type="ECO:0000259" key="8">
    <source>
        <dbReference type="PROSITE" id="PS50110"/>
    </source>
</evidence>
<dbReference type="KEGG" id="bana:BARAN1_1158"/>
<feature type="modified residue" description="4-aspartylphosphate" evidence="6">
    <location>
        <position position="54"/>
    </location>
</feature>
<dbReference type="RefSeq" id="WP_320410386.1">
    <property type="nucleotide sequence ID" value="NZ_LS483254.1"/>
</dbReference>
<keyword evidence="4 7" id="KW-0238">DNA-binding</keyword>
<protein>
    <submittedName>
        <fullName evidence="10">DNA-binding response regulator MtrA</fullName>
    </submittedName>
</protein>
<dbReference type="PANTHER" id="PTHR48111:SF4">
    <property type="entry name" value="DNA-BINDING DUAL TRANSCRIPTIONAL REGULATOR OMPR"/>
    <property type="match status" value="1"/>
</dbReference>
<dbReference type="InterPro" id="IPR001789">
    <property type="entry name" value="Sig_transdc_resp-reg_receiver"/>
</dbReference>
<evidence type="ECO:0000256" key="1">
    <source>
        <dbReference type="ARBA" id="ARBA00022553"/>
    </source>
</evidence>
<dbReference type="CDD" id="cd00383">
    <property type="entry name" value="trans_reg_C"/>
    <property type="match status" value="1"/>
</dbReference>
<dbReference type="SMART" id="SM00448">
    <property type="entry name" value="REC"/>
    <property type="match status" value="1"/>
</dbReference>
<evidence type="ECO:0000256" key="4">
    <source>
        <dbReference type="ARBA" id="ARBA00023125"/>
    </source>
</evidence>
<evidence type="ECO:0000259" key="9">
    <source>
        <dbReference type="PROSITE" id="PS51755"/>
    </source>
</evidence>
<dbReference type="Pfam" id="PF00072">
    <property type="entry name" value="Response_reg"/>
    <property type="match status" value="1"/>
</dbReference>
<dbReference type="GO" id="GO:0000156">
    <property type="term" value="F:phosphorelay response regulator activity"/>
    <property type="evidence" value="ECO:0007669"/>
    <property type="project" value="TreeGrafter"/>
</dbReference>
<dbReference type="EMBL" id="LS483254">
    <property type="protein sequence ID" value="SQD93180.1"/>
    <property type="molecule type" value="Genomic_DNA"/>
</dbReference>
<dbReference type="SUPFAM" id="SSF52172">
    <property type="entry name" value="CheY-like"/>
    <property type="match status" value="1"/>
</dbReference>
<dbReference type="InterPro" id="IPR001867">
    <property type="entry name" value="OmpR/PhoB-type_DNA-bd"/>
</dbReference>
<dbReference type="GO" id="GO:0032993">
    <property type="term" value="C:protein-DNA complex"/>
    <property type="evidence" value="ECO:0007669"/>
    <property type="project" value="TreeGrafter"/>
</dbReference>
<dbReference type="Gene3D" id="3.40.50.2300">
    <property type="match status" value="1"/>
</dbReference>
<name>A0A2X3L2Y9_9BACT</name>
<dbReference type="Proteomes" id="UP000249818">
    <property type="component" value="Chromosome BARAN1"/>
</dbReference>
<dbReference type="PROSITE" id="PS50110">
    <property type="entry name" value="RESPONSE_REGULATORY"/>
    <property type="match status" value="1"/>
</dbReference>
<reference evidence="11" key="1">
    <citation type="submission" date="2018-05" db="EMBL/GenBank/DDBJ databases">
        <authorList>
            <person name="Hao L."/>
        </authorList>
    </citation>
    <scope>NUCLEOTIDE SEQUENCE [LARGE SCALE GENOMIC DNA]</scope>
</reference>
<dbReference type="SUPFAM" id="SSF46894">
    <property type="entry name" value="C-terminal effector domain of the bipartite response regulators"/>
    <property type="match status" value="1"/>
</dbReference>
<dbReference type="Gene3D" id="6.10.250.690">
    <property type="match status" value="1"/>
</dbReference>
<evidence type="ECO:0000313" key="10">
    <source>
        <dbReference type="EMBL" id="SQD93180.1"/>
    </source>
</evidence>
<keyword evidence="5" id="KW-0804">Transcription</keyword>
<gene>
    <name evidence="10" type="primary">mtrA</name>
    <name evidence="10" type="ORF">BARAN1_1158</name>
</gene>
<evidence type="ECO:0000256" key="3">
    <source>
        <dbReference type="ARBA" id="ARBA00023015"/>
    </source>
</evidence>
<feature type="domain" description="Response regulatory" evidence="8">
    <location>
        <begin position="5"/>
        <end position="118"/>
    </location>
</feature>
<dbReference type="SMART" id="SM00862">
    <property type="entry name" value="Trans_reg_C"/>
    <property type="match status" value="1"/>
</dbReference>
<evidence type="ECO:0000256" key="5">
    <source>
        <dbReference type="ARBA" id="ARBA00023163"/>
    </source>
</evidence>
<accession>A0A2X3L2Y9</accession>
<dbReference type="Pfam" id="PF00486">
    <property type="entry name" value="Trans_reg_C"/>
    <property type="match status" value="1"/>
</dbReference>
<dbReference type="PANTHER" id="PTHR48111">
    <property type="entry name" value="REGULATOR OF RPOS"/>
    <property type="match status" value="1"/>
</dbReference>
<evidence type="ECO:0000256" key="2">
    <source>
        <dbReference type="ARBA" id="ARBA00023012"/>
    </source>
</evidence>
<dbReference type="GO" id="GO:0006355">
    <property type="term" value="P:regulation of DNA-templated transcription"/>
    <property type="evidence" value="ECO:0007669"/>
    <property type="project" value="InterPro"/>
</dbReference>
<proteinExistence type="predicted"/>
<dbReference type="InterPro" id="IPR039420">
    <property type="entry name" value="WalR-like"/>
</dbReference>
<dbReference type="CDD" id="cd17574">
    <property type="entry name" value="REC_OmpR"/>
    <property type="match status" value="1"/>
</dbReference>
<dbReference type="GO" id="GO:0000976">
    <property type="term" value="F:transcription cis-regulatory region binding"/>
    <property type="evidence" value="ECO:0007669"/>
    <property type="project" value="TreeGrafter"/>
</dbReference>
<feature type="DNA-binding region" description="OmpR/PhoB-type" evidence="7">
    <location>
        <begin position="127"/>
        <end position="226"/>
    </location>
</feature>
<dbReference type="InterPro" id="IPR016032">
    <property type="entry name" value="Sig_transdc_resp-reg_C-effctor"/>
</dbReference>
<keyword evidence="11" id="KW-1185">Reference proteome</keyword>
<evidence type="ECO:0000256" key="6">
    <source>
        <dbReference type="PROSITE-ProRule" id="PRU00169"/>
    </source>
</evidence>
<dbReference type="AlphaFoldDB" id="A0A2X3L2Y9"/>
<sequence length="231" mass="26030">MQMKTILVVEDEREIARMVQAYLMREGYRVEVAFAGEEGWAMFKALQPDLVVLDLMLPGMHGLEVARRIRQEATTPIIMLTARTEEADRVAGLEMGADDYVTKPFSLRELAARVRAVLRRTEGGTVPEVIRVGPLTVDLAAREARLAGTVLDLTPTEFDLLAFFARHPGRVFTRRELLEALQERTYATLPRTVDSHVKNLRRKIEPDPDDPTYILTVHGVGYKFRPDAGEG</sequence>
<keyword evidence="1 6" id="KW-0597">Phosphoprotein</keyword>
<feature type="domain" description="OmpR/PhoB-type" evidence="9">
    <location>
        <begin position="127"/>
        <end position="226"/>
    </location>
</feature>
<dbReference type="InterPro" id="IPR036388">
    <property type="entry name" value="WH-like_DNA-bd_sf"/>
</dbReference>
<keyword evidence="2" id="KW-0902">Two-component regulatory system</keyword>